<dbReference type="EMBL" id="JAKELL010000055">
    <property type="protein sequence ID" value="KAH8986327.1"/>
    <property type="molecule type" value="Genomic_DNA"/>
</dbReference>
<comment type="similarity">
    <text evidence="1">Belongs to the glycosyl hydrolase 16 family.</text>
</comment>
<name>A0AAD4LA67_9AGAM</name>
<reference evidence="6" key="1">
    <citation type="submission" date="2022-01" db="EMBL/GenBank/DDBJ databases">
        <title>Comparative genomics reveals a dynamic genome evolution in the ectomycorrhizal milk-cap (Lactarius) mushrooms.</title>
        <authorList>
            <consortium name="DOE Joint Genome Institute"/>
            <person name="Lebreton A."/>
            <person name="Tang N."/>
            <person name="Kuo A."/>
            <person name="LaButti K."/>
            <person name="Drula E."/>
            <person name="Barry K."/>
            <person name="Clum A."/>
            <person name="Lipzen A."/>
            <person name="Mousain D."/>
            <person name="Ng V."/>
            <person name="Wang R."/>
            <person name="Wang X."/>
            <person name="Dai Y."/>
            <person name="Henrissat B."/>
            <person name="Grigoriev I.V."/>
            <person name="Guerin-Laguette A."/>
            <person name="Yu F."/>
            <person name="Martin F.M."/>
        </authorList>
    </citation>
    <scope>NUCLEOTIDE SEQUENCE</scope>
    <source>
        <strain evidence="6">QP</strain>
    </source>
</reference>
<dbReference type="Gene3D" id="2.60.120.200">
    <property type="match status" value="1"/>
</dbReference>
<feature type="chain" id="PRO_5042226538" evidence="4">
    <location>
        <begin position="22"/>
        <end position="316"/>
    </location>
</feature>
<accession>A0AAD4LA67</accession>
<keyword evidence="3" id="KW-0326">Glycosidase</keyword>
<dbReference type="Proteomes" id="UP001201163">
    <property type="component" value="Unassembled WGS sequence"/>
</dbReference>
<keyword evidence="4" id="KW-0732">Signal</keyword>
<dbReference type="InterPro" id="IPR000757">
    <property type="entry name" value="Beta-glucanase-like"/>
</dbReference>
<dbReference type="FunFam" id="2.60.120.200:FF:000114">
    <property type="entry name" value="Probable endo-1,3(4)-beta-glucanase NFIA_089530"/>
    <property type="match status" value="1"/>
</dbReference>
<evidence type="ECO:0000256" key="2">
    <source>
        <dbReference type="ARBA" id="ARBA00022801"/>
    </source>
</evidence>
<feature type="signal peptide" evidence="4">
    <location>
        <begin position="1"/>
        <end position="21"/>
    </location>
</feature>
<dbReference type="AlphaFoldDB" id="A0AAD4LA67"/>
<evidence type="ECO:0000313" key="7">
    <source>
        <dbReference type="Proteomes" id="UP001201163"/>
    </source>
</evidence>
<gene>
    <name evidence="6" type="ORF">EDB92DRAFT_1802062</name>
</gene>
<proteinExistence type="inferred from homology"/>
<dbReference type="PANTHER" id="PTHR10963:SF24">
    <property type="entry name" value="GLYCOSIDASE C21B10.07-RELATED"/>
    <property type="match status" value="1"/>
</dbReference>
<dbReference type="InterPro" id="IPR013320">
    <property type="entry name" value="ConA-like_dom_sf"/>
</dbReference>
<dbReference type="CDD" id="cd02181">
    <property type="entry name" value="GH16_fungal_Lam16A_glucanase"/>
    <property type="match status" value="1"/>
</dbReference>
<organism evidence="6 7">
    <name type="scientific">Lactarius akahatsu</name>
    <dbReference type="NCBI Taxonomy" id="416441"/>
    <lineage>
        <taxon>Eukaryota</taxon>
        <taxon>Fungi</taxon>
        <taxon>Dikarya</taxon>
        <taxon>Basidiomycota</taxon>
        <taxon>Agaricomycotina</taxon>
        <taxon>Agaricomycetes</taxon>
        <taxon>Russulales</taxon>
        <taxon>Russulaceae</taxon>
        <taxon>Lactarius</taxon>
    </lineage>
</organism>
<evidence type="ECO:0000313" key="6">
    <source>
        <dbReference type="EMBL" id="KAH8986327.1"/>
    </source>
</evidence>
<evidence type="ECO:0000256" key="4">
    <source>
        <dbReference type="SAM" id="SignalP"/>
    </source>
</evidence>
<dbReference type="PANTHER" id="PTHR10963">
    <property type="entry name" value="GLYCOSYL HYDROLASE-RELATED"/>
    <property type="match status" value="1"/>
</dbReference>
<evidence type="ECO:0000256" key="3">
    <source>
        <dbReference type="ARBA" id="ARBA00023295"/>
    </source>
</evidence>
<evidence type="ECO:0000256" key="1">
    <source>
        <dbReference type="ARBA" id="ARBA00006865"/>
    </source>
</evidence>
<dbReference type="GO" id="GO:0004553">
    <property type="term" value="F:hydrolase activity, hydrolyzing O-glycosyl compounds"/>
    <property type="evidence" value="ECO:0007669"/>
    <property type="project" value="InterPro"/>
</dbReference>
<dbReference type="PROSITE" id="PS51762">
    <property type="entry name" value="GH16_2"/>
    <property type="match status" value="1"/>
</dbReference>
<dbReference type="GO" id="GO:0009251">
    <property type="term" value="P:glucan catabolic process"/>
    <property type="evidence" value="ECO:0007669"/>
    <property type="project" value="TreeGrafter"/>
</dbReference>
<dbReference type="Pfam" id="PF26113">
    <property type="entry name" value="GH16_XgeA"/>
    <property type="match status" value="1"/>
</dbReference>
<sequence length="316" mass="33694">MRFIPTSAVTLSLVFTGSVRAATYNVVDTFQGSSFFSGFSFFSQADPTHGRVNYVSQADAQNLGLATVSGSNFILRADSTTTLSASGPGRNSFRIISNKQYSTHVSVFNVQHMPQGCGTWPAIWELGDNWPNGGEVDIVEGVNDQMPNLSSLHTSPGCTMPASRAEIGNPTGLDCNAFANSNAGCGVQTTSANSYGPAFNNNGGGWYALERTPTFIKIWYWPRGAGNIPSDVSNGGGSINTDAWGTPTAYFPNTQCDISSKFTPSNIIINLTFCGDWAGSVYGNSGCPGTCVDFVNNNPGAFANAYFNFNWVKVYQ</sequence>
<dbReference type="SUPFAM" id="SSF49899">
    <property type="entry name" value="Concanavalin A-like lectins/glucanases"/>
    <property type="match status" value="1"/>
</dbReference>
<comment type="caution">
    <text evidence="6">The sequence shown here is derived from an EMBL/GenBank/DDBJ whole genome shotgun (WGS) entry which is preliminary data.</text>
</comment>
<dbReference type="InterPro" id="IPR050546">
    <property type="entry name" value="Glycosyl_Hydrlase_16"/>
</dbReference>
<protein>
    <submittedName>
        <fullName evidence="6">Endo-beta-glucanase</fullName>
    </submittedName>
</protein>
<keyword evidence="2" id="KW-0378">Hydrolase</keyword>
<evidence type="ECO:0000259" key="5">
    <source>
        <dbReference type="PROSITE" id="PS51762"/>
    </source>
</evidence>
<feature type="domain" description="GH16" evidence="5">
    <location>
        <begin position="22"/>
        <end position="316"/>
    </location>
</feature>
<keyword evidence="7" id="KW-1185">Reference proteome</keyword>